<dbReference type="EMBL" id="MLJW01000077">
    <property type="protein sequence ID" value="OIR02117.1"/>
    <property type="molecule type" value="Genomic_DNA"/>
</dbReference>
<name>A0A1J5SD41_9ZZZZ</name>
<gene>
    <name evidence="1" type="ORF">GALL_157350</name>
</gene>
<evidence type="ECO:0000313" key="1">
    <source>
        <dbReference type="EMBL" id="OIR02117.1"/>
    </source>
</evidence>
<protein>
    <submittedName>
        <fullName evidence="1">Uncharacterized protein</fullName>
    </submittedName>
</protein>
<reference evidence="1" key="1">
    <citation type="submission" date="2016-10" db="EMBL/GenBank/DDBJ databases">
        <title>Sequence of Gallionella enrichment culture.</title>
        <authorList>
            <person name="Poehlein A."/>
            <person name="Muehling M."/>
            <person name="Daniel R."/>
        </authorList>
    </citation>
    <scope>NUCLEOTIDE SEQUENCE</scope>
</reference>
<proteinExistence type="predicted"/>
<sequence length="143" mass="15989">MLSADPAAFHARLKGSFTGMLQWQQLDALWGRVKSGTWYFYQLGEELPATALSGDELAHRIDALDALLRRDHDYNYCGIVYADDAEQPTLIKVYDPNNMGSSCSGNAAPSPPGWILSTTPPALIEIHAPTPNNRRRWWQLFAK</sequence>
<accession>A0A1J5SD41</accession>
<dbReference type="AlphaFoldDB" id="A0A1J5SD41"/>
<organism evidence="1">
    <name type="scientific">mine drainage metagenome</name>
    <dbReference type="NCBI Taxonomy" id="410659"/>
    <lineage>
        <taxon>unclassified sequences</taxon>
        <taxon>metagenomes</taxon>
        <taxon>ecological metagenomes</taxon>
    </lineage>
</organism>
<comment type="caution">
    <text evidence="1">The sequence shown here is derived from an EMBL/GenBank/DDBJ whole genome shotgun (WGS) entry which is preliminary data.</text>
</comment>